<comment type="caution">
    <text evidence="9">The sequence shown here is derived from an EMBL/GenBank/DDBJ whole genome shotgun (WGS) entry which is preliminary data.</text>
</comment>
<keyword evidence="6" id="KW-0406">Ion transport</keyword>
<keyword evidence="2" id="KW-0813">Transport</keyword>
<keyword evidence="5 8" id="KW-1133">Transmembrane helix</keyword>
<feature type="transmembrane region" description="Helical" evidence="8">
    <location>
        <begin position="58"/>
        <end position="78"/>
    </location>
</feature>
<dbReference type="Proteomes" id="UP000193642">
    <property type="component" value="Unassembled WGS sequence"/>
</dbReference>
<dbReference type="STRING" id="329046.A0A1Y2CHM4"/>
<evidence type="ECO:0000313" key="9">
    <source>
        <dbReference type="EMBL" id="ORY46529.1"/>
    </source>
</evidence>
<keyword evidence="3" id="KW-1003">Cell membrane</keyword>
<dbReference type="PANTHER" id="PTHR33281:SF19">
    <property type="entry name" value="VOLTAGE-DEPENDENT ANION CHANNEL-FORMING PROTEIN YNEE"/>
    <property type="match status" value="1"/>
</dbReference>
<feature type="transmembrane region" description="Helical" evidence="8">
    <location>
        <begin position="27"/>
        <end position="46"/>
    </location>
</feature>
<keyword evidence="4 8" id="KW-0812">Transmembrane</keyword>
<protein>
    <submittedName>
        <fullName evidence="9">UPF0187-domain-containing protein</fullName>
    </submittedName>
</protein>
<organism evidence="9 10">
    <name type="scientific">Rhizoclosmatium globosum</name>
    <dbReference type="NCBI Taxonomy" id="329046"/>
    <lineage>
        <taxon>Eukaryota</taxon>
        <taxon>Fungi</taxon>
        <taxon>Fungi incertae sedis</taxon>
        <taxon>Chytridiomycota</taxon>
        <taxon>Chytridiomycota incertae sedis</taxon>
        <taxon>Chytridiomycetes</taxon>
        <taxon>Chytridiales</taxon>
        <taxon>Chytriomycetaceae</taxon>
        <taxon>Rhizoclosmatium</taxon>
    </lineage>
</organism>
<dbReference type="Pfam" id="PF25539">
    <property type="entry name" value="Bestrophin_2"/>
    <property type="match status" value="1"/>
</dbReference>
<reference evidence="9 10" key="1">
    <citation type="submission" date="2016-07" db="EMBL/GenBank/DDBJ databases">
        <title>Pervasive Adenine N6-methylation of Active Genes in Fungi.</title>
        <authorList>
            <consortium name="DOE Joint Genome Institute"/>
            <person name="Mondo S.J."/>
            <person name="Dannebaum R.O."/>
            <person name="Kuo R.C."/>
            <person name="Labutti K."/>
            <person name="Haridas S."/>
            <person name="Kuo A."/>
            <person name="Salamov A."/>
            <person name="Ahrendt S.R."/>
            <person name="Lipzen A."/>
            <person name="Sullivan W."/>
            <person name="Andreopoulos W.B."/>
            <person name="Clum A."/>
            <person name="Lindquist E."/>
            <person name="Daum C."/>
            <person name="Ramamoorthy G.K."/>
            <person name="Gryganskyi A."/>
            <person name="Culley D."/>
            <person name="Magnuson J.K."/>
            <person name="James T.Y."/>
            <person name="O'Malley M.A."/>
            <person name="Stajich J.E."/>
            <person name="Spatafora J.W."/>
            <person name="Visel A."/>
            <person name="Grigoriev I.V."/>
        </authorList>
    </citation>
    <scope>NUCLEOTIDE SEQUENCE [LARGE SCALE GENOMIC DNA]</scope>
    <source>
        <strain evidence="9 10">JEL800</strain>
    </source>
</reference>
<evidence type="ECO:0000256" key="3">
    <source>
        <dbReference type="ARBA" id="ARBA00022475"/>
    </source>
</evidence>
<dbReference type="OrthoDB" id="1368at2759"/>
<dbReference type="EMBL" id="MCGO01000016">
    <property type="protein sequence ID" value="ORY46529.1"/>
    <property type="molecule type" value="Genomic_DNA"/>
</dbReference>
<evidence type="ECO:0000256" key="8">
    <source>
        <dbReference type="SAM" id="Phobius"/>
    </source>
</evidence>
<sequence length="376" mass="42740">MKHSVTNVNNEHWNDLFRFSHAVLPKVILPSLGQAAWSTLVCVFYLVPGVNFLKDLALPNSTLLITLLGTAMGLLLVFRVNNSYDRYWEGRKVWSMVHFQLRNLGRFIWIYCTPKNDEEVKQQIGAMHLLVAFAASVKHALRNEPSHRYSDLGPHLQHIQDFGMTLYSSKAPLPIPLEITLHLQKYLNKYSAILFPASASLNSLTDALTMFQRIRSTPIPAAYAIHLKQTLFVYLLSLPFQLVSSPLGWWTIPVTFLSCIVLLGIEVIGSEIENPFGLDPNDLPMDEYCDHIEREILQIMSLEDPERDSKHWIPPFSLSVPRVDVKELRGATGEAVKVARRREGRFVHRASALLMHTKEMAAKIAEATEHHHVAKH</sequence>
<proteinExistence type="predicted"/>
<evidence type="ECO:0000256" key="4">
    <source>
        <dbReference type="ARBA" id="ARBA00022692"/>
    </source>
</evidence>
<gene>
    <name evidence="9" type="ORF">BCR33DRAFT_658620</name>
</gene>
<evidence type="ECO:0000256" key="6">
    <source>
        <dbReference type="ARBA" id="ARBA00023065"/>
    </source>
</evidence>
<keyword evidence="10" id="KW-1185">Reference proteome</keyword>
<comment type="subcellular location">
    <subcellularLocation>
        <location evidence="1">Cell membrane</location>
        <topology evidence="1">Multi-pass membrane protein</topology>
    </subcellularLocation>
</comment>
<evidence type="ECO:0000256" key="1">
    <source>
        <dbReference type="ARBA" id="ARBA00004651"/>
    </source>
</evidence>
<dbReference type="GO" id="GO:0005254">
    <property type="term" value="F:chloride channel activity"/>
    <property type="evidence" value="ECO:0007669"/>
    <property type="project" value="InterPro"/>
</dbReference>
<dbReference type="InterPro" id="IPR044669">
    <property type="entry name" value="YneE/VCCN1/2-like"/>
</dbReference>
<evidence type="ECO:0000313" key="10">
    <source>
        <dbReference type="Proteomes" id="UP000193642"/>
    </source>
</evidence>
<evidence type="ECO:0000256" key="5">
    <source>
        <dbReference type="ARBA" id="ARBA00022989"/>
    </source>
</evidence>
<accession>A0A1Y2CHM4</accession>
<evidence type="ECO:0000256" key="7">
    <source>
        <dbReference type="ARBA" id="ARBA00023136"/>
    </source>
</evidence>
<dbReference type="PANTHER" id="PTHR33281">
    <property type="entry name" value="UPF0187 PROTEIN YNEE"/>
    <property type="match status" value="1"/>
</dbReference>
<dbReference type="AlphaFoldDB" id="A0A1Y2CHM4"/>
<evidence type="ECO:0000256" key="2">
    <source>
        <dbReference type="ARBA" id="ARBA00022448"/>
    </source>
</evidence>
<dbReference type="GO" id="GO:0005886">
    <property type="term" value="C:plasma membrane"/>
    <property type="evidence" value="ECO:0007669"/>
    <property type="project" value="UniProtKB-SubCell"/>
</dbReference>
<keyword evidence="7 8" id="KW-0472">Membrane</keyword>
<name>A0A1Y2CHM4_9FUNG</name>